<dbReference type="InterPro" id="IPR002172">
    <property type="entry name" value="LDrepeatLR_classA_rpt"/>
</dbReference>
<evidence type="ECO:0000256" key="6">
    <source>
        <dbReference type="ARBA" id="ARBA00023157"/>
    </source>
</evidence>
<dbReference type="Proteomes" id="UP001162162">
    <property type="component" value="Unassembled WGS sequence"/>
</dbReference>
<dbReference type="PANTHER" id="PTHR22722">
    <property type="entry name" value="LOW-DENSITY LIPOPROTEIN RECEPTOR-RELATED PROTEIN 2-RELATED"/>
    <property type="match status" value="1"/>
</dbReference>
<feature type="compositionally biased region" description="Polar residues" evidence="10">
    <location>
        <begin position="14"/>
        <end position="28"/>
    </location>
</feature>
<evidence type="ECO:0000313" key="11">
    <source>
        <dbReference type="EMBL" id="KAJ8946709.1"/>
    </source>
</evidence>
<evidence type="ECO:0000256" key="4">
    <source>
        <dbReference type="ARBA" id="ARBA00022989"/>
    </source>
</evidence>
<organism evidence="11 12">
    <name type="scientific">Aromia moschata</name>
    <dbReference type="NCBI Taxonomy" id="1265417"/>
    <lineage>
        <taxon>Eukaryota</taxon>
        <taxon>Metazoa</taxon>
        <taxon>Ecdysozoa</taxon>
        <taxon>Arthropoda</taxon>
        <taxon>Hexapoda</taxon>
        <taxon>Insecta</taxon>
        <taxon>Pterygota</taxon>
        <taxon>Neoptera</taxon>
        <taxon>Endopterygota</taxon>
        <taxon>Coleoptera</taxon>
        <taxon>Polyphaga</taxon>
        <taxon>Cucujiformia</taxon>
        <taxon>Chrysomeloidea</taxon>
        <taxon>Cerambycidae</taxon>
        <taxon>Cerambycinae</taxon>
        <taxon>Callichromatini</taxon>
        <taxon>Aromia</taxon>
    </lineage>
</organism>
<keyword evidence="4" id="KW-1133">Transmembrane helix</keyword>
<dbReference type="PRINTS" id="PR00261">
    <property type="entry name" value="LDLRECEPTOR"/>
</dbReference>
<dbReference type="EMBL" id="JAPWTK010000179">
    <property type="protein sequence ID" value="KAJ8946709.1"/>
    <property type="molecule type" value="Genomic_DNA"/>
</dbReference>
<reference evidence="11" key="1">
    <citation type="journal article" date="2023" name="Insect Mol. Biol.">
        <title>Genome sequencing provides insights into the evolution of gene families encoding plant cell wall-degrading enzymes in longhorned beetles.</title>
        <authorList>
            <person name="Shin N.R."/>
            <person name="Okamura Y."/>
            <person name="Kirsch R."/>
            <person name="Pauchet Y."/>
        </authorList>
    </citation>
    <scope>NUCLEOTIDE SEQUENCE</scope>
    <source>
        <strain evidence="11">AMC_N1</strain>
    </source>
</reference>
<comment type="caution">
    <text evidence="9">Lacks conserved residue(s) required for the propagation of feature annotation.</text>
</comment>
<comment type="caution">
    <text evidence="11">The sequence shown here is derived from an EMBL/GenBank/DDBJ whole genome shotgun (WGS) entry which is preliminary data.</text>
</comment>
<keyword evidence="8" id="KW-0325">Glycoprotein</keyword>
<keyword evidence="12" id="KW-1185">Reference proteome</keyword>
<evidence type="ECO:0000256" key="10">
    <source>
        <dbReference type="SAM" id="MobiDB-lite"/>
    </source>
</evidence>
<evidence type="ECO:0000256" key="8">
    <source>
        <dbReference type="ARBA" id="ARBA00023180"/>
    </source>
</evidence>
<keyword evidence="2" id="KW-0812">Transmembrane</keyword>
<dbReference type="SUPFAM" id="SSF57424">
    <property type="entry name" value="LDL receptor-like module"/>
    <property type="match status" value="2"/>
</dbReference>
<feature type="region of interest" description="Disordered" evidence="10">
    <location>
        <begin position="13"/>
        <end position="63"/>
    </location>
</feature>
<dbReference type="SMART" id="SM00192">
    <property type="entry name" value="LDLa"/>
    <property type="match status" value="2"/>
</dbReference>
<sequence>MLLRNTFLQEKKMQCTQESSMVSPSPTHSTHRGAARQMYGSGSLRPPGSKPIYATGQRQRGVRTTISPSQNIHRKYIPIMQPYPILPVPIPLDEYERMASGYPMYFNPVLGMSANGHRATNRGGMYGGRPEYYQGRPPYGFSNAKFSFDPGLILGKTMSTDYNGRYTMHRNEDYDDLSENFNLKQPDEGEDGEIKMIPEHYGPECEENCPKGEIVCHKGCSCIEEAKRCDGKMDCEDNEDELDCGQIEHHQAKCDETKNYVLCPRTNRCISKDWLCDGDDDCGDYSDETHCDP</sequence>
<feature type="disulfide bond" evidence="9">
    <location>
        <begin position="276"/>
        <end position="291"/>
    </location>
</feature>
<comment type="subcellular location">
    <subcellularLocation>
        <location evidence="1">Membrane</location>
        <topology evidence="1">Single-pass membrane protein</topology>
    </subcellularLocation>
</comment>
<dbReference type="GO" id="GO:0043235">
    <property type="term" value="C:receptor complex"/>
    <property type="evidence" value="ECO:0007669"/>
    <property type="project" value="TreeGrafter"/>
</dbReference>
<dbReference type="CDD" id="cd00112">
    <property type="entry name" value="LDLa"/>
    <property type="match status" value="1"/>
</dbReference>
<evidence type="ECO:0000313" key="12">
    <source>
        <dbReference type="Proteomes" id="UP001162162"/>
    </source>
</evidence>
<dbReference type="InterPro" id="IPR023415">
    <property type="entry name" value="LDLR_class-A_CS"/>
</dbReference>
<evidence type="ECO:0000256" key="7">
    <source>
        <dbReference type="ARBA" id="ARBA00023170"/>
    </source>
</evidence>
<evidence type="ECO:0000256" key="5">
    <source>
        <dbReference type="ARBA" id="ARBA00023136"/>
    </source>
</evidence>
<evidence type="ECO:0000256" key="9">
    <source>
        <dbReference type="PROSITE-ProRule" id="PRU00124"/>
    </source>
</evidence>
<keyword evidence="6 9" id="KW-1015">Disulfide bond</keyword>
<keyword evidence="3" id="KW-0677">Repeat</keyword>
<proteinExistence type="predicted"/>
<dbReference type="InterPro" id="IPR036055">
    <property type="entry name" value="LDL_receptor-like_sf"/>
</dbReference>
<dbReference type="InterPro" id="IPR051221">
    <property type="entry name" value="LDLR-related"/>
</dbReference>
<keyword evidence="5" id="KW-0472">Membrane</keyword>
<evidence type="ECO:0000256" key="1">
    <source>
        <dbReference type="ARBA" id="ARBA00004167"/>
    </source>
</evidence>
<dbReference type="AlphaFoldDB" id="A0AAV8Y800"/>
<gene>
    <name evidence="11" type="ORF">NQ318_006967</name>
</gene>
<evidence type="ECO:0000256" key="3">
    <source>
        <dbReference type="ARBA" id="ARBA00022737"/>
    </source>
</evidence>
<name>A0AAV8Y800_9CUCU</name>
<dbReference type="Gene3D" id="4.10.400.10">
    <property type="entry name" value="Low-density Lipoprotein Receptor"/>
    <property type="match status" value="2"/>
</dbReference>
<keyword evidence="7" id="KW-0675">Receptor</keyword>
<evidence type="ECO:0000256" key="2">
    <source>
        <dbReference type="ARBA" id="ARBA00022692"/>
    </source>
</evidence>
<dbReference type="GO" id="GO:0005886">
    <property type="term" value="C:plasma membrane"/>
    <property type="evidence" value="ECO:0007669"/>
    <property type="project" value="TreeGrafter"/>
</dbReference>
<dbReference type="PROSITE" id="PS01209">
    <property type="entry name" value="LDLRA_1"/>
    <property type="match status" value="1"/>
</dbReference>
<feature type="disulfide bond" evidence="9">
    <location>
        <begin position="229"/>
        <end position="244"/>
    </location>
</feature>
<protein>
    <submittedName>
        <fullName evidence="11">Uncharacterized protein</fullName>
    </submittedName>
</protein>
<dbReference type="Pfam" id="PF00057">
    <property type="entry name" value="Ldl_recept_a"/>
    <property type="match status" value="2"/>
</dbReference>
<accession>A0AAV8Y800</accession>
<dbReference type="PROSITE" id="PS50068">
    <property type="entry name" value="LDLRA_2"/>
    <property type="match status" value="2"/>
</dbReference>